<keyword evidence="1" id="KW-1133">Transmembrane helix</keyword>
<feature type="transmembrane region" description="Helical" evidence="1">
    <location>
        <begin position="69"/>
        <end position="94"/>
    </location>
</feature>
<dbReference type="KEGG" id="smaa:IT774_11180"/>
<dbReference type="RefSeq" id="WP_195809851.1">
    <property type="nucleotide sequence ID" value="NZ_CP064795.1"/>
</dbReference>
<feature type="transmembrane region" description="Helical" evidence="1">
    <location>
        <begin position="24"/>
        <end position="49"/>
    </location>
</feature>
<keyword evidence="1" id="KW-0472">Membrane</keyword>
<gene>
    <name evidence="2" type="ORF">IT774_11180</name>
</gene>
<reference evidence="2 3" key="1">
    <citation type="submission" date="2020-11" db="EMBL/GenBank/DDBJ databases">
        <title>Complete genome sequence for Salinimonas sp. strain G2-b.</title>
        <authorList>
            <person name="Park S.-J."/>
        </authorList>
    </citation>
    <scope>NUCLEOTIDE SEQUENCE [LARGE SCALE GENOMIC DNA]</scope>
    <source>
        <strain evidence="2 3">G2-b</strain>
    </source>
</reference>
<proteinExistence type="predicted"/>
<organism evidence="2 3">
    <name type="scientific">Salinimonas marina</name>
    <dbReference type="NCBI Taxonomy" id="2785918"/>
    <lineage>
        <taxon>Bacteria</taxon>
        <taxon>Pseudomonadati</taxon>
        <taxon>Pseudomonadota</taxon>
        <taxon>Gammaproteobacteria</taxon>
        <taxon>Alteromonadales</taxon>
        <taxon>Alteromonadaceae</taxon>
        <taxon>Alteromonas/Salinimonas group</taxon>
        <taxon>Salinimonas</taxon>
    </lineage>
</organism>
<dbReference type="AlphaFoldDB" id="A0A7S9HC53"/>
<keyword evidence="3" id="KW-1185">Reference proteome</keyword>
<dbReference type="Proteomes" id="UP000595095">
    <property type="component" value="Chromosome"/>
</dbReference>
<sequence length="129" mass="14785">MQTSPSPKHMGPNRRDQPRQADTWYKVAIMVNLTAWLVLFGALLIFHYARPDFIAGVQRYWQVPGDGGWSAELVTWLFIFVQVGISLTLLAIGMRWRRSRRRQDEFGINLFVLMGLGLISLLALVVHFA</sequence>
<evidence type="ECO:0000313" key="2">
    <source>
        <dbReference type="EMBL" id="QPG04759.1"/>
    </source>
</evidence>
<evidence type="ECO:0000256" key="1">
    <source>
        <dbReference type="SAM" id="Phobius"/>
    </source>
</evidence>
<feature type="transmembrane region" description="Helical" evidence="1">
    <location>
        <begin position="106"/>
        <end position="128"/>
    </location>
</feature>
<keyword evidence="1" id="KW-0812">Transmembrane</keyword>
<evidence type="ECO:0000313" key="3">
    <source>
        <dbReference type="Proteomes" id="UP000595095"/>
    </source>
</evidence>
<dbReference type="EMBL" id="CP064795">
    <property type="protein sequence ID" value="QPG04759.1"/>
    <property type="molecule type" value="Genomic_DNA"/>
</dbReference>
<name>A0A7S9HC53_9ALTE</name>
<protein>
    <submittedName>
        <fullName evidence="2">Uncharacterized protein</fullName>
    </submittedName>
</protein>
<accession>A0A7S9HC53</accession>